<dbReference type="SMART" id="SM00448">
    <property type="entry name" value="REC"/>
    <property type="match status" value="1"/>
</dbReference>
<evidence type="ECO:0000256" key="2">
    <source>
        <dbReference type="ARBA" id="ARBA00012438"/>
    </source>
</evidence>
<dbReference type="SMART" id="SM00388">
    <property type="entry name" value="HisKA"/>
    <property type="match status" value="1"/>
</dbReference>
<evidence type="ECO:0000256" key="5">
    <source>
        <dbReference type="ARBA" id="ARBA00022777"/>
    </source>
</evidence>
<comment type="catalytic activity">
    <reaction evidence="1">
        <text>ATP + protein L-histidine = ADP + protein N-phospho-L-histidine.</text>
        <dbReference type="EC" id="2.7.13.3"/>
    </reaction>
</comment>
<dbReference type="GO" id="GO:0000155">
    <property type="term" value="F:phosphorelay sensor kinase activity"/>
    <property type="evidence" value="ECO:0007669"/>
    <property type="project" value="InterPro"/>
</dbReference>
<dbReference type="SUPFAM" id="SSF52172">
    <property type="entry name" value="CheY-like"/>
    <property type="match status" value="1"/>
</dbReference>
<feature type="domain" description="Histidine kinase" evidence="8">
    <location>
        <begin position="245"/>
        <end position="466"/>
    </location>
</feature>
<dbReference type="Pfam" id="PF00512">
    <property type="entry name" value="HisKA"/>
    <property type="match status" value="1"/>
</dbReference>
<dbReference type="EC" id="2.7.13.3" evidence="2"/>
<dbReference type="Proteomes" id="UP000434044">
    <property type="component" value="Unassembled WGS sequence"/>
</dbReference>
<dbReference type="SUPFAM" id="SSF55874">
    <property type="entry name" value="ATPase domain of HSP90 chaperone/DNA topoisomerase II/histidine kinase"/>
    <property type="match status" value="1"/>
</dbReference>
<dbReference type="FunFam" id="1.10.287.130:FF:000145">
    <property type="entry name" value="Sensory transduction histidine kinase"/>
    <property type="match status" value="1"/>
</dbReference>
<evidence type="ECO:0000256" key="7">
    <source>
        <dbReference type="PROSITE-ProRule" id="PRU00169"/>
    </source>
</evidence>
<dbReference type="InterPro" id="IPR011006">
    <property type="entry name" value="CheY-like_superfamily"/>
</dbReference>
<dbReference type="FunFam" id="3.30.565.10:FF:000010">
    <property type="entry name" value="Sensor histidine kinase RcsC"/>
    <property type="match status" value="1"/>
</dbReference>
<dbReference type="Gene3D" id="3.40.50.2300">
    <property type="match status" value="1"/>
</dbReference>
<evidence type="ECO:0000313" key="11">
    <source>
        <dbReference type="Proteomes" id="UP000434044"/>
    </source>
</evidence>
<dbReference type="InterPro" id="IPR001789">
    <property type="entry name" value="Sig_transdc_resp-reg_receiver"/>
</dbReference>
<evidence type="ECO:0000259" key="8">
    <source>
        <dbReference type="PROSITE" id="PS50109"/>
    </source>
</evidence>
<protein>
    <recommendedName>
        <fullName evidence="2">histidine kinase</fullName>
        <ecNumber evidence="2">2.7.13.3</ecNumber>
    </recommendedName>
</protein>
<dbReference type="PANTHER" id="PTHR43047">
    <property type="entry name" value="TWO-COMPONENT HISTIDINE PROTEIN KINASE"/>
    <property type="match status" value="1"/>
</dbReference>
<keyword evidence="3 7" id="KW-0597">Phosphoprotein</keyword>
<dbReference type="InterPro" id="IPR003661">
    <property type="entry name" value="HisK_dim/P_dom"/>
</dbReference>
<evidence type="ECO:0000256" key="6">
    <source>
        <dbReference type="ARBA" id="ARBA00023012"/>
    </source>
</evidence>
<dbReference type="CDD" id="cd00082">
    <property type="entry name" value="HisKA"/>
    <property type="match status" value="1"/>
</dbReference>
<accession>A0A6N8EA86</accession>
<dbReference type="Pfam" id="PF02518">
    <property type="entry name" value="HATPase_c"/>
    <property type="match status" value="1"/>
</dbReference>
<dbReference type="Gene3D" id="1.10.287.130">
    <property type="match status" value="1"/>
</dbReference>
<dbReference type="SMART" id="SM00387">
    <property type="entry name" value="HATPase_c"/>
    <property type="match status" value="1"/>
</dbReference>
<dbReference type="GO" id="GO:0009927">
    <property type="term" value="F:histidine phosphotransfer kinase activity"/>
    <property type="evidence" value="ECO:0007669"/>
    <property type="project" value="TreeGrafter"/>
</dbReference>
<dbReference type="OrthoDB" id="6017161at2"/>
<dbReference type="InterPro" id="IPR003594">
    <property type="entry name" value="HATPase_dom"/>
</dbReference>
<comment type="caution">
    <text evidence="10">The sequence shown here is derived from an EMBL/GenBank/DDBJ whole genome shotgun (WGS) entry which is preliminary data.</text>
</comment>
<dbReference type="InterPro" id="IPR004358">
    <property type="entry name" value="Sig_transdc_His_kin-like_C"/>
</dbReference>
<organism evidence="10 11">
    <name type="scientific">Allochromatium palmeri</name>
    <dbReference type="NCBI Taxonomy" id="231048"/>
    <lineage>
        <taxon>Bacteria</taxon>
        <taxon>Pseudomonadati</taxon>
        <taxon>Pseudomonadota</taxon>
        <taxon>Gammaproteobacteria</taxon>
        <taxon>Chromatiales</taxon>
        <taxon>Chromatiaceae</taxon>
        <taxon>Allochromatium</taxon>
    </lineage>
</organism>
<feature type="domain" description="Response regulatory" evidence="9">
    <location>
        <begin position="495"/>
        <end position="611"/>
    </location>
</feature>
<dbReference type="Pfam" id="PF00072">
    <property type="entry name" value="Response_reg"/>
    <property type="match status" value="1"/>
</dbReference>
<name>A0A6N8EA86_9GAMM</name>
<dbReference type="SUPFAM" id="SSF47384">
    <property type="entry name" value="Homodimeric domain of signal transducing histidine kinase"/>
    <property type="match status" value="1"/>
</dbReference>
<evidence type="ECO:0000256" key="4">
    <source>
        <dbReference type="ARBA" id="ARBA00022679"/>
    </source>
</evidence>
<evidence type="ECO:0000313" key="10">
    <source>
        <dbReference type="EMBL" id="MTW20461.1"/>
    </source>
</evidence>
<dbReference type="PROSITE" id="PS50109">
    <property type="entry name" value="HIS_KIN"/>
    <property type="match status" value="1"/>
</dbReference>
<proteinExistence type="predicted"/>
<keyword evidence="11" id="KW-1185">Reference proteome</keyword>
<dbReference type="PANTHER" id="PTHR43047:SF63">
    <property type="entry name" value="HISTIDINE KINASE"/>
    <property type="match status" value="1"/>
</dbReference>
<evidence type="ECO:0000256" key="1">
    <source>
        <dbReference type="ARBA" id="ARBA00000085"/>
    </source>
</evidence>
<keyword evidence="4" id="KW-0808">Transferase</keyword>
<evidence type="ECO:0000256" key="3">
    <source>
        <dbReference type="ARBA" id="ARBA00022553"/>
    </source>
</evidence>
<keyword evidence="6" id="KW-0902">Two-component regulatory system</keyword>
<evidence type="ECO:0000259" key="9">
    <source>
        <dbReference type="PROSITE" id="PS50110"/>
    </source>
</evidence>
<dbReference type="GO" id="GO:0005886">
    <property type="term" value="C:plasma membrane"/>
    <property type="evidence" value="ECO:0007669"/>
    <property type="project" value="TreeGrafter"/>
</dbReference>
<dbReference type="CDD" id="cd16922">
    <property type="entry name" value="HATPase_EvgS-ArcB-TorS-like"/>
    <property type="match status" value="1"/>
</dbReference>
<reference evidence="10 11" key="1">
    <citation type="submission" date="2019-11" db="EMBL/GenBank/DDBJ databases">
        <title>Whole-genome sequence of the anaerobic purple sulfur bacterium Allochromatium palmeri DSM 15591.</title>
        <authorList>
            <person name="Kyndt J.A."/>
            <person name="Meyer T.E."/>
        </authorList>
    </citation>
    <scope>NUCLEOTIDE SEQUENCE [LARGE SCALE GENOMIC DNA]</scope>
    <source>
        <strain evidence="10 11">DSM 15591</strain>
    </source>
</reference>
<feature type="modified residue" description="4-aspartylphosphate" evidence="7">
    <location>
        <position position="544"/>
    </location>
</feature>
<gene>
    <name evidence="10" type="ORF">GJ668_05040</name>
</gene>
<dbReference type="InterPro" id="IPR036097">
    <property type="entry name" value="HisK_dim/P_sf"/>
</dbReference>
<dbReference type="Gene3D" id="3.30.565.10">
    <property type="entry name" value="Histidine kinase-like ATPase, C-terminal domain"/>
    <property type="match status" value="1"/>
</dbReference>
<dbReference type="AlphaFoldDB" id="A0A6N8EA86"/>
<keyword evidence="5" id="KW-0418">Kinase</keyword>
<dbReference type="InterPro" id="IPR005467">
    <property type="entry name" value="His_kinase_dom"/>
</dbReference>
<dbReference type="EMBL" id="WNKT01000007">
    <property type="protein sequence ID" value="MTW20461.1"/>
    <property type="molecule type" value="Genomic_DNA"/>
</dbReference>
<dbReference type="InterPro" id="IPR036890">
    <property type="entry name" value="HATPase_C_sf"/>
</dbReference>
<dbReference type="RefSeq" id="WP_155449036.1">
    <property type="nucleotide sequence ID" value="NZ_WNKT01000007.1"/>
</dbReference>
<dbReference type="PROSITE" id="PS50110">
    <property type="entry name" value="RESPONSE_REGULATORY"/>
    <property type="match status" value="1"/>
</dbReference>
<dbReference type="PRINTS" id="PR00344">
    <property type="entry name" value="BCTRLSENSOR"/>
</dbReference>
<sequence>MPIRTKLVLGLIAILALNLLASLHGFHRLTQAASREAEILETSSHILTLALTAQVHFKKQVQEWKNILLRGQDAELRARYVKQFEQEERTTRAQLERLVELLQSNPEARAEAERFMEAHERLGREYRDALTFYRPEDPAPQLEVDRRVRGIDREPTDLLDRIVDSALAHRETTLARVQLAARQHQLWTLIITGALMSGTALLLIWLVDRAIGRPIATATAVARQMDHANAELARAAQAKDEFLAAMSHELRTPLTSILGLSETMGDGLLGPLSAQQEKAVRMVHENGTHLLELINDILDMSRVASGQMHLRWDQVPVDQLCEASLRLIGPAAKRKALKVAVRIDPQACLVRGDSRRLKQMLVNLLGNAVKFTPDGGSIGLDVQADPERGELCFGIWDTGVGIPREQFERLFQPFVQLDSRPARQYDGTGLGLALVSGMAELHQGRVQVESEVGRGSRFEIRLPWDPATQRADRLRSDVVEPVEQGGEIGVCEPWRVLLVDDNPGNLEMFATYLRIRGCEVRAAGCGQEAIALACAPRPDVILMDVQMPGMDGLETTRRLRSNPALRAVPIIALTALAMPGDREQCLDAGMDDYLTKPLGLKELHATVAQWVARTRTAAARALS</sequence>